<organism evidence="6 7">
    <name type="scientific">Kitasatospora terrestris</name>
    <dbReference type="NCBI Taxonomy" id="258051"/>
    <lineage>
        <taxon>Bacteria</taxon>
        <taxon>Bacillati</taxon>
        <taxon>Actinomycetota</taxon>
        <taxon>Actinomycetes</taxon>
        <taxon>Kitasatosporales</taxon>
        <taxon>Streptomycetaceae</taxon>
        <taxon>Kitasatospora</taxon>
    </lineage>
</organism>
<feature type="compositionally biased region" description="Low complexity" evidence="2">
    <location>
        <begin position="402"/>
        <end position="417"/>
    </location>
</feature>
<evidence type="ECO:0000256" key="3">
    <source>
        <dbReference type="SAM" id="Phobius"/>
    </source>
</evidence>
<proteinExistence type="predicted"/>
<keyword evidence="7" id="KW-1185">Reference proteome</keyword>
<keyword evidence="3" id="KW-0472">Membrane</keyword>
<feature type="signal peptide" evidence="4">
    <location>
        <begin position="1"/>
        <end position="26"/>
    </location>
</feature>
<dbReference type="Gene3D" id="1.50.10.20">
    <property type="match status" value="1"/>
</dbReference>
<dbReference type="InterPro" id="IPR032696">
    <property type="entry name" value="SQ_cyclase_C"/>
</dbReference>
<accession>A0ABP9DJW2</accession>
<reference evidence="7" key="1">
    <citation type="journal article" date="2019" name="Int. J. Syst. Evol. Microbiol.">
        <title>The Global Catalogue of Microorganisms (GCM) 10K type strain sequencing project: providing services to taxonomists for standard genome sequencing and annotation.</title>
        <authorList>
            <consortium name="The Broad Institute Genomics Platform"/>
            <consortium name="The Broad Institute Genome Sequencing Center for Infectious Disease"/>
            <person name="Wu L."/>
            <person name="Ma J."/>
        </authorList>
    </citation>
    <scope>NUCLEOTIDE SEQUENCE [LARGE SCALE GENOMIC DNA]</scope>
    <source>
        <strain evidence="7">JCM 13006</strain>
    </source>
</reference>
<feature type="transmembrane region" description="Helical" evidence="3">
    <location>
        <begin position="433"/>
        <end position="454"/>
    </location>
</feature>
<dbReference type="RefSeq" id="WP_345696836.1">
    <property type="nucleotide sequence ID" value="NZ_BAABIS010000001.1"/>
</dbReference>
<dbReference type="Proteomes" id="UP001501752">
    <property type="component" value="Unassembled WGS sequence"/>
</dbReference>
<dbReference type="Pfam" id="PF13243">
    <property type="entry name" value="SQHop_cyclase_C"/>
    <property type="match status" value="1"/>
</dbReference>
<gene>
    <name evidence="6" type="ORF">GCM10023235_24460</name>
</gene>
<evidence type="ECO:0000256" key="4">
    <source>
        <dbReference type="SAM" id="SignalP"/>
    </source>
</evidence>
<keyword evidence="3" id="KW-1133">Transmembrane helix</keyword>
<dbReference type="SUPFAM" id="SSF48239">
    <property type="entry name" value="Terpenoid cyclases/Protein prenyltransferases"/>
    <property type="match status" value="1"/>
</dbReference>
<feature type="region of interest" description="Disordered" evidence="2">
    <location>
        <begin position="402"/>
        <end position="425"/>
    </location>
</feature>
<sequence length="464" mass="45146">MITPARLGSAVLAGLLLAGTAAPALAESASAAPSSPAATPSTAPSAAGSTAPGPAGTPAPAAVPAGLYGKGDPGYDGVWRQSLALTALKQNEVVPAESAVGWLLGQQCADGGWPSFRADTATACDPKTEDSNATAVAVQALVALGGHAEPVAKAVQWFKANQNTDGTWSYNPGSPGDADSTALAVSALLAAGADPAGVARDGHSAYDGLAGFQLGCASPADQRGAFAYQPVAGSPLTANVLASSQAALAAAGGHLPVTADSRADAPAKPLACADGAAAGTVARADSASAAAAYLTAKLAAGGQRLLLDTPGATPGPDFNATSWAVLSLVQAGHAKEAASAADWLAGNGYAWAAQGKNGTDPAAAATLLLVARATKLDPYNFGGTNMVQLLIDAGPKPASVPAAAAAKAANEPDATKAPGSGITEPDENGGFSAGWMIGVGLLVGVGGGLLLSLNRRRTTRNGAK</sequence>
<evidence type="ECO:0000313" key="6">
    <source>
        <dbReference type="EMBL" id="GAA4846814.1"/>
    </source>
</evidence>
<evidence type="ECO:0000256" key="1">
    <source>
        <dbReference type="ARBA" id="ARBA00022723"/>
    </source>
</evidence>
<keyword evidence="3" id="KW-0812">Transmembrane</keyword>
<evidence type="ECO:0000259" key="5">
    <source>
        <dbReference type="Pfam" id="PF13243"/>
    </source>
</evidence>
<feature type="domain" description="Squalene cyclase C-terminal" evidence="5">
    <location>
        <begin position="77"/>
        <end position="169"/>
    </location>
</feature>
<evidence type="ECO:0000313" key="7">
    <source>
        <dbReference type="Proteomes" id="UP001501752"/>
    </source>
</evidence>
<comment type="caution">
    <text evidence="6">The sequence shown here is derived from an EMBL/GenBank/DDBJ whole genome shotgun (WGS) entry which is preliminary data.</text>
</comment>
<dbReference type="CDD" id="cd00688">
    <property type="entry name" value="ISOPREN_C2_like"/>
    <property type="match status" value="1"/>
</dbReference>
<feature type="chain" id="PRO_5045674775" evidence="4">
    <location>
        <begin position="27"/>
        <end position="464"/>
    </location>
</feature>
<name>A0ABP9DJW2_9ACTN</name>
<evidence type="ECO:0000256" key="2">
    <source>
        <dbReference type="SAM" id="MobiDB-lite"/>
    </source>
</evidence>
<dbReference type="EMBL" id="BAABIS010000001">
    <property type="protein sequence ID" value="GAA4846814.1"/>
    <property type="molecule type" value="Genomic_DNA"/>
</dbReference>
<feature type="region of interest" description="Disordered" evidence="2">
    <location>
        <begin position="31"/>
        <end position="58"/>
    </location>
</feature>
<dbReference type="InterPro" id="IPR008930">
    <property type="entry name" value="Terpenoid_cyclase/PrenylTrfase"/>
</dbReference>
<keyword evidence="4" id="KW-0732">Signal</keyword>
<protein>
    <submittedName>
        <fullName evidence="6">Terpene cyclase/mutase family protein</fullName>
    </submittedName>
</protein>
<keyword evidence="1" id="KW-0479">Metal-binding</keyword>